<sequence length="484" mass="53273">MDSPTHESVRRRKSSGKCKAAIKELVSQSKERLLSQNSDSEGEQHGKAPKLDQPTGPSSLDHSNLCSGNPTTANPVVNRPADQVTDTQNPTAEFTRIHKPHKPSANVTTSKGRQYTVSIALPGSIVNNAQTWELKTALVGQVSLIQGELSCHFSSRLPVSLGFIKPTPTFSLYFFREAQIARACAIFSNDPPGKASSVPYGRAKYRTPTEELEQAESDEGPFQPSHFVARILEYLECPQYLRKSLFPLHPDLRLAGLLPPLDLPHHFRKDHDTPWREGCILPSDKVDNYVAGSHHQLKKKHRNGNSKRSTSWADVGLAEPVQVALDEGVSLPDWTRVTVQMPTGEGKMARLISPRLPTQTTGIYWGYSIRLASSISKVFTETPYASDGGYDLTIGTSERGQNVDDVVDGIGEFKHMLLVLGGLSGLELSIATDDTLEPRLTAADAPLLFDHWLNTLPFQGSRTVRTEEALLVSLGALRRLLFRS</sequence>
<dbReference type="CDD" id="cd18086">
    <property type="entry name" value="HsC9orf114-like"/>
    <property type="match status" value="1"/>
</dbReference>
<evidence type="ECO:0000256" key="1">
    <source>
        <dbReference type="ARBA" id="ARBA00009841"/>
    </source>
</evidence>
<evidence type="ECO:0000256" key="2">
    <source>
        <dbReference type="SAM" id="MobiDB-lite"/>
    </source>
</evidence>
<dbReference type="PANTHER" id="PTHR12150:SF13">
    <property type="entry name" value="METHYLTRANSFERASE C9ORF114-RELATED"/>
    <property type="match status" value="1"/>
</dbReference>
<organism evidence="3 4">
    <name type="scientific">Puccinia striiformis</name>
    <dbReference type="NCBI Taxonomy" id="27350"/>
    <lineage>
        <taxon>Eukaryota</taxon>
        <taxon>Fungi</taxon>
        <taxon>Dikarya</taxon>
        <taxon>Basidiomycota</taxon>
        <taxon>Pucciniomycotina</taxon>
        <taxon>Pucciniomycetes</taxon>
        <taxon>Pucciniales</taxon>
        <taxon>Pucciniaceae</taxon>
        <taxon>Puccinia</taxon>
    </lineage>
</organism>
<gene>
    <name evidence="3" type="ORF">PSHT_01041</name>
</gene>
<keyword evidence="4" id="KW-1185">Reference proteome</keyword>
<dbReference type="Pfam" id="PF02598">
    <property type="entry name" value="Methyltrn_RNA_3"/>
    <property type="match status" value="1"/>
</dbReference>
<dbReference type="SUPFAM" id="SSF75217">
    <property type="entry name" value="alpha/beta knot"/>
    <property type="match status" value="1"/>
</dbReference>
<accession>A0A2S4WLK6</accession>
<comment type="similarity">
    <text evidence="1">Belongs to the class IV-like SAM-binding methyltransferase superfamily.</text>
</comment>
<feature type="region of interest" description="Disordered" evidence="2">
    <location>
        <begin position="25"/>
        <end position="88"/>
    </location>
</feature>
<proteinExistence type="inferred from homology"/>
<feature type="region of interest" description="Disordered" evidence="2">
    <location>
        <begin position="1"/>
        <end position="20"/>
    </location>
</feature>
<dbReference type="Gene3D" id="3.40.1280.10">
    <property type="match status" value="2"/>
</dbReference>
<dbReference type="Proteomes" id="UP000238274">
    <property type="component" value="Unassembled WGS sequence"/>
</dbReference>
<name>A0A2S4WLK6_9BASI</name>
<reference evidence="4" key="2">
    <citation type="journal article" date="2018" name="BMC Genomics">
        <title>Genomic insights into host adaptation between the wheat stripe rust pathogen (Puccinia striiformis f. sp. tritici) and the barley stripe rust pathogen (Puccinia striiformis f. sp. hordei).</title>
        <authorList>
            <person name="Xia C."/>
            <person name="Wang M."/>
            <person name="Yin C."/>
            <person name="Cornejo O.E."/>
            <person name="Hulbert S.H."/>
            <person name="Chen X."/>
        </authorList>
    </citation>
    <scope>NUCLEOTIDE SEQUENCE [LARGE SCALE GENOMIC DNA]</scope>
    <source>
        <strain evidence="4">93TX-2</strain>
    </source>
</reference>
<evidence type="ECO:0000313" key="3">
    <source>
        <dbReference type="EMBL" id="POW22577.1"/>
    </source>
</evidence>
<reference evidence="3 4" key="1">
    <citation type="submission" date="2017-12" db="EMBL/GenBank/DDBJ databases">
        <title>Gene loss provides genomic basis for host adaptation in cereal stripe rust fungi.</title>
        <authorList>
            <person name="Xia C."/>
        </authorList>
    </citation>
    <scope>NUCLEOTIDE SEQUENCE [LARGE SCALE GENOMIC DNA]</scope>
    <source>
        <strain evidence="3 4">93TX-2</strain>
    </source>
</reference>
<dbReference type="AlphaFoldDB" id="A0A2S4WLK6"/>
<feature type="compositionally biased region" description="Polar residues" evidence="2">
    <location>
        <begin position="55"/>
        <end position="75"/>
    </location>
</feature>
<dbReference type="OrthoDB" id="361029at2759"/>
<reference evidence="4" key="3">
    <citation type="journal article" date="2018" name="Mol. Plant Microbe Interact.">
        <title>Genome sequence resources for the wheat stripe rust pathogen (Puccinia striiformis f. sp. tritici) and the barley stripe rust pathogen (Puccinia striiformis f. sp. hordei).</title>
        <authorList>
            <person name="Xia C."/>
            <person name="Wang M."/>
            <person name="Yin C."/>
            <person name="Cornejo O.E."/>
            <person name="Hulbert S.H."/>
            <person name="Chen X."/>
        </authorList>
    </citation>
    <scope>NUCLEOTIDE SEQUENCE [LARGE SCALE GENOMIC DNA]</scope>
    <source>
        <strain evidence="4">93TX-2</strain>
    </source>
</reference>
<dbReference type="InterPro" id="IPR029026">
    <property type="entry name" value="tRNA_m1G_MTases_N"/>
</dbReference>
<protein>
    <recommendedName>
        <fullName evidence="5">DUF171-domain-containing protein</fullName>
    </recommendedName>
</protein>
<dbReference type="InterPro" id="IPR029028">
    <property type="entry name" value="Alpha/beta_knot_MTases"/>
</dbReference>
<dbReference type="VEuPathDB" id="FungiDB:PSTT_12107"/>
<dbReference type="PANTHER" id="PTHR12150">
    <property type="entry name" value="CLASS IV SAM-BINDING METHYLTRANSFERASE-RELATED"/>
    <property type="match status" value="1"/>
</dbReference>
<dbReference type="EMBL" id="PKSM01000008">
    <property type="protein sequence ID" value="POW22577.1"/>
    <property type="molecule type" value="Genomic_DNA"/>
</dbReference>
<evidence type="ECO:0000313" key="4">
    <source>
        <dbReference type="Proteomes" id="UP000238274"/>
    </source>
</evidence>
<evidence type="ECO:0008006" key="5">
    <source>
        <dbReference type="Google" id="ProtNLM"/>
    </source>
</evidence>
<comment type="caution">
    <text evidence="3">The sequence shown here is derived from an EMBL/GenBank/DDBJ whole genome shotgun (WGS) entry which is preliminary data.</text>
</comment>
<dbReference type="VEuPathDB" id="FungiDB:PSHT_01041"/>
<dbReference type="InterPro" id="IPR003750">
    <property type="entry name" value="Put_MeTrfase-C9orf114-like"/>
</dbReference>